<dbReference type="EMBL" id="CP145316">
    <property type="protein sequence ID" value="XAM17271.1"/>
    <property type="molecule type" value="Genomic_DNA"/>
</dbReference>
<dbReference type="Gene3D" id="3.90.950.20">
    <property type="entry name" value="CinA-like"/>
    <property type="match status" value="1"/>
</dbReference>
<evidence type="ECO:0000259" key="1">
    <source>
        <dbReference type="Pfam" id="PF02464"/>
    </source>
</evidence>
<dbReference type="InterPro" id="IPR008136">
    <property type="entry name" value="CinA_C"/>
</dbReference>
<protein>
    <submittedName>
        <fullName evidence="2">CinA family protein</fullName>
    </submittedName>
</protein>
<feature type="domain" description="CinA C-terminal" evidence="1">
    <location>
        <begin position="17"/>
        <end position="169"/>
    </location>
</feature>
<sequence>MKPKDSDFTIQICLKAALAEESLYLLCAKGYKIGIAESCTGGLLSYHFTALSGASNVLDGAIISYANTIKSSWLGVNQEDLQIYGAVSEPVVRAMCAGILTQSGADVALATSGIAGPSGGSAQKPVGCVFIGAQIKGSEAVVIRYQFDGDRYAVQSQSCTKALEMLIALLKA</sequence>
<evidence type="ECO:0000313" key="2">
    <source>
        <dbReference type="EMBL" id="XAM17271.1"/>
    </source>
</evidence>
<dbReference type="Pfam" id="PF02464">
    <property type="entry name" value="CinA"/>
    <property type="match status" value="1"/>
</dbReference>
<proteinExistence type="predicted"/>
<dbReference type="SUPFAM" id="SSF142433">
    <property type="entry name" value="CinA-like"/>
    <property type="match status" value="1"/>
</dbReference>
<dbReference type="InterPro" id="IPR036653">
    <property type="entry name" value="CinA-like_C"/>
</dbReference>
<accession>A0ABZ3F5C2</accession>
<gene>
    <name evidence="2" type="ORF">V3I05_06145</name>
</gene>
<reference evidence="2 3" key="1">
    <citation type="submission" date="2024-02" db="EMBL/GenBank/DDBJ databases">
        <title>Genome and pathogenicity analysis of Helicobacter mastomyrinus isolated from mice.</title>
        <authorList>
            <person name="Zhu L."/>
        </authorList>
    </citation>
    <scope>NUCLEOTIDE SEQUENCE [LARGE SCALE GENOMIC DNA]</scope>
    <source>
        <strain evidence="2 3">Hm-17</strain>
    </source>
</reference>
<dbReference type="RefSeq" id="WP_300447190.1">
    <property type="nucleotide sequence ID" value="NZ_CP145316.1"/>
</dbReference>
<name>A0ABZ3F5C2_9HELI</name>
<dbReference type="NCBIfam" id="TIGR00199">
    <property type="entry name" value="PncC_domain"/>
    <property type="match status" value="1"/>
</dbReference>
<dbReference type="Proteomes" id="UP001434737">
    <property type="component" value="Chromosome"/>
</dbReference>
<evidence type="ECO:0000313" key="3">
    <source>
        <dbReference type="Proteomes" id="UP001434737"/>
    </source>
</evidence>
<keyword evidence="3" id="KW-1185">Reference proteome</keyword>
<organism evidence="2 3">
    <name type="scientific">Helicobacter mastomyrinus</name>
    <dbReference type="NCBI Taxonomy" id="287948"/>
    <lineage>
        <taxon>Bacteria</taxon>
        <taxon>Pseudomonadati</taxon>
        <taxon>Campylobacterota</taxon>
        <taxon>Epsilonproteobacteria</taxon>
        <taxon>Campylobacterales</taxon>
        <taxon>Helicobacteraceae</taxon>
        <taxon>Helicobacter</taxon>
    </lineage>
</organism>